<protein>
    <recommendedName>
        <fullName evidence="9">Major facilitator superfamily (MFS) profile domain-containing protein</fullName>
    </recommendedName>
</protein>
<dbReference type="GO" id="GO:0000329">
    <property type="term" value="C:fungal-type vacuole membrane"/>
    <property type="evidence" value="ECO:0007669"/>
    <property type="project" value="TreeGrafter"/>
</dbReference>
<dbReference type="PANTHER" id="PTHR23501:SF84">
    <property type="entry name" value="VACUOLAR MEMBRANE AMINO ACID UPTAKE TRANSPORTER FNX2"/>
    <property type="match status" value="1"/>
</dbReference>
<evidence type="ECO:0000256" key="8">
    <source>
        <dbReference type="SAM" id="Phobius"/>
    </source>
</evidence>
<keyword evidence="3" id="KW-0813">Transport</keyword>
<comment type="subcellular location">
    <subcellularLocation>
        <location evidence="1">Endomembrane system</location>
        <topology evidence="1">Multi-pass membrane protein</topology>
    </subcellularLocation>
</comment>
<feature type="transmembrane region" description="Helical" evidence="8">
    <location>
        <begin position="209"/>
        <end position="228"/>
    </location>
</feature>
<feature type="transmembrane region" description="Helical" evidence="8">
    <location>
        <begin position="234"/>
        <end position="258"/>
    </location>
</feature>
<dbReference type="Gene3D" id="1.20.1250.20">
    <property type="entry name" value="MFS general substrate transporter like domains"/>
    <property type="match status" value="1"/>
</dbReference>
<accession>A0A8H5FH44</accession>
<keyword evidence="11" id="KW-1185">Reference proteome</keyword>
<feature type="domain" description="Major facilitator superfamily (MFS) profile" evidence="9">
    <location>
        <begin position="144"/>
        <end position="633"/>
    </location>
</feature>
<evidence type="ECO:0000256" key="1">
    <source>
        <dbReference type="ARBA" id="ARBA00004127"/>
    </source>
</evidence>
<dbReference type="CDD" id="cd17502">
    <property type="entry name" value="MFS_Azr1_MDR_like"/>
    <property type="match status" value="1"/>
</dbReference>
<gene>
    <name evidence="10" type="ORF">D9611_006712</name>
</gene>
<evidence type="ECO:0000256" key="2">
    <source>
        <dbReference type="ARBA" id="ARBA00008335"/>
    </source>
</evidence>
<reference evidence="10 11" key="1">
    <citation type="journal article" date="2020" name="ISME J.">
        <title>Uncovering the hidden diversity of litter-decomposition mechanisms in mushroom-forming fungi.</title>
        <authorList>
            <person name="Floudas D."/>
            <person name="Bentzer J."/>
            <person name="Ahren D."/>
            <person name="Johansson T."/>
            <person name="Persson P."/>
            <person name="Tunlid A."/>
        </authorList>
    </citation>
    <scope>NUCLEOTIDE SEQUENCE [LARGE SCALE GENOMIC DNA]</scope>
    <source>
        <strain evidence="10 11">CBS 175.51</strain>
    </source>
</reference>
<organism evidence="10 11">
    <name type="scientific">Ephemerocybe angulata</name>
    <dbReference type="NCBI Taxonomy" id="980116"/>
    <lineage>
        <taxon>Eukaryota</taxon>
        <taxon>Fungi</taxon>
        <taxon>Dikarya</taxon>
        <taxon>Basidiomycota</taxon>
        <taxon>Agaricomycotina</taxon>
        <taxon>Agaricomycetes</taxon>
        <taxon>Agaricomycetidae</taxon>
        <taxon>Agaricales</taxon>
        <taxon>Agaricineae</taxon>
        <taxon>Psathyrellaceae</taxon>
        <taxon>Ephemerocybe</taxon>
    </lineage>
</organism>
<name>A0A8H5FH44_9AGAR</name>
<dbReference type="InterPro" id="IPR036259">
    <property type="entry name" value="MFS_trans_sf"/>
</dbReference>
<dbReference type="InterPro" id="IPR020846">
    <property type="entry name" value="MFS_dom"/>
</dbReference>
<feature type="transmembrane region" description="Helical" evidence="8">
    <location>
        <begin position="404"/>
        <end position="428"/>
    </location>
</feature>
<feature type="transmembrane region" description="Helical" evidence="8">
    <location>
        <begin position="473"/>
        <end position="493"/>
    </location>
</feature>
<keyword evidence="5 8" id="KW-1133">Transmembrane helix</keyword>
<dbReference type="Gene3D" id="1.20.1720.10">
    <property type="entry name" value="Multidrug resistance protein D"/>
    <property type="match status" value="1"/>
</dbReference>
<dbReference type="AlphaFoldDB" id="A0A8H5FH44"/>
<dbReference type="SUPFAM" id="SSF103473">
    <property type="entry name" value="MFS general substrate transporter"/>
    <property type="match status" value="1"/>
</dbReference>
<evidence type="ECO:0000313" key="10">
    <source>
        <dbReference type="EMBL" id="KAF5336372.1"/>
    </source>
</evidence>
<proteinExistence type="inferred from homology"/>
<dbReference type="InterPro" id="IPR011701">
    <property type="entry name" value="MFS"/>
</dbReference>
<feature type="transmembrane region" description="Helical" evidence="8">
    <location>
        <begin position="499"/>
        <end position="526"/>
    </location>
</feature>
<evidence type="ECO:0000259" key="9">
    <source>
        <dbReference type="PROSITE" id="PS50850"/>
    </source>
</evidence>
<evidence type="ECO:0000313" key="11">
    <source>
        <dbReference type="Proteomes" id="UP000541558"/>
    </source>
</evidence>
<evidence type="ECO:0000256" key="3">
    <source>
        <dbReference type="ARBA" id="ARBA00022448"/>
    </source>
</evidence>
<feature type="transmembrane region" description="Helical" evidence="8">
    <location>
        <begin position="336"/>
        <end position="353"/>
    </location>
</feature>
<dbReference type="PANTHER" id="PTHR23501">
    <property type="entry name" value="MAJOR FACILITATOR SUPERFAMILY"/>
    <property type="match status" value="1"/>
</dbReference>
<feature type="transmembrane region" description="Helical" evidence="8">
    <location>
        <begin position="440"/>
        <end position="461"/>
    </location>
</feature>
<dbReference type="GO" id="GO:0015174">
    <property type="term" value="F:basic amino acid transmembrane transporter activity"/>
    <property type="evidence" value="ECO:0007669"/>
    <property type="project" value="TreeGrafter"/>
</dbReference>
<comment type="similarity">
    <text evidence="2">Belongs to the major facilitator superfamily.</text>
</comment>
<feature type="transmembrane region" description="Helical" evidence="8">
    <location>
        <begin position="365"/>
        <end position="383"/>
    </location>
</feature>
<evidence type="ECO:0000256" key="5">
    <source>
        <dbReference type="ARBA" id="ARBA00022989"/>
    </source>
</evidence>
<feature type="transmembrane region" description="Helical" evidence="8">
    <location>
        <begin position="609"/>
        <end position="628"/>
    </location>
</feature>
<feature type="transmembrane region" description="Helical" evidence="8">
    <location>
        <begin position="538"/>
        <end position="560"/>
    </location>
</feature>
<dbReference type="OrthoDB" id="3437016at2759"/>
<evidence type="ECO:0000256" key="7">
    <source>
        <dbReference type="SAM" id="MobiDB-lite"/>
    </source>
</evidence>
<feature type="transmembrane region" description="Helical" evidence="8">
    <location>
        <begin position="295"/>
        <end position="315"/>
    </location>
</feature>
<dbReference type="EMBL" id="JAACJK010000058">
    <property type="protein sequence ID" value="KAF5336372.1"/>
    <property type="molecule type" value="Genomic_DNA"/>
</dbReference>
<dbReference type="GO" id="GO:0012505">
    <property type="term" value="C:endomembrane system"/>
    <property type="evidence" value="ECO:0007669"/>
    <property type="project" value="UniProtKB-SubCell"/>
</dbReference>
<dbReference type="Proteomes" id="UP000541558">
    <property type="component" value="Unassembled WGS sequence"/>
</dbReference>
<evidence type="ECO:0000256" key="6">
    <source>
        <dbReference type="ARBA" id="ARBA00023136"/>
    </source>
</evidence>
<feature type="transmembrane region" description="Helical" evidence="8">
    <location>
        <begin position="141"/>
        <end position="169"/>
    </location>
</feature>
<comment type="caution">
    <text evidence="10">The sequence shown here is derived from an EMBL/GenBank/DDBJ whole genome shotgun (WGS) entry which is preliminary data.</text>
</comment>
<feature type="region of interest" description="Disordered" evidence="7">
    <location>
        <begin position="1"/>
        <end position="25"/>
    </location>
</feature>
<keyword evidence="6 8" id="KW-0472">Membrane</keyword>
<dbReference type="PROSITE" id="PS50850">
    <property type="entry name" value="MFS"/>
    <property type="match status" value="1"/>
</dbReference>
<evidence type="ECO:0000256" key="4">
    <source>
        <dbReference type="ARBA" id="ARBA00022692"/>
    </source>
</evidence>
<dbReference type="Pfam" id="PF07690">
    <property type="entry name" value="MFS_1"/>
    <property type="match status" value="1"/>
</dbReference>
<sequence length="637" mass="67996">MVNSSQMVDRPPPPEPPQSDTRSSSDLGEYVVPFRVFSSIPPAACFVEPPVKLKEHVVTNGDDANILRDHYDAGLQTGSHGLGMADQETSALLGSVDPKLAANYGTNRQTLTGELRIDTGSGAGDSQDDVEQQVSEPASKYLAVVLPMAVGIFLCSMDGTIVVSSYAAIGSELNQLHNTSWIATSYLLTVATFQPLYGKLSDIFGRKSCLLFSYIVFALGCLGCGLSRNMNELIASRAFSGIGGGGMQTIVSIIVSDVVPLRSRGTWQGVLNIIWASGNATGASLGGYLADTIGWRWAFLLQVPIALIAFAAAGISLRLPTVDSGDFYTKIRRVDFLGAVTLISTIFALLLGLDRGGNVGWTDPIARYSLSAFVFFASIFAFVEMEWAKEPFAPKRIIVNRSLIASYLVNFFGIAASFAVIFHVPLYLQAVQEKTASQASLWLILGVLGAVFGSLCGGLIIQATGKYYVLTSGAYLLFFIGTTILTLTSGVLVTSPILIGLGLFLSSIGNGTGVTTSLVSLIANAGQEDQAIATAVSYLFRSLGSVVGLSLGSTIVQATLRSTLFERLHGSQDIDEIVRRVRESLSYLDELDPATRNIVRSSYATAIQATYWFSVVIAGLAFLASLFIKKKPLPSKK</sequence>
<keyword evidence="4 8" id="KW-0812">Transmembrane</keyword>
<dbReference type="FunFam" id="1.20.1720.10:FF:000013">
    <property type="entry name" value="Related to multidrug resistance proteins"/>
    <property type="match status" value="1"/>
</dbReference>